<gene>
    <name evidence="1" type="ORF">N8T08_007227</name>
</gene>
<name>A0ACC3AYC2_9EURO</name>
<keyword evidence="2" id="KW-1185">Reference proteome</keyword>
<dbReference type="EMBL" id="JAOPJF010000045">
    <property type="protein sequence ID" value="KAK1142986.1"/>
    <property type="molecule type" value="Genomic_DNA"/>
</dbReference>
<evidence type="ECO:0000313" key="1">
    <source>
        <dbReference type="EMBL" id="KAK1142986.1"/>
    </source>
</evidence>
<organism evidence="1 2">
    <name type="scientific">Aspergillus melleus</name>
    <dbReference type="NCBI Taxonomy" id="138277"/>
    <lineage>
        <taxon>Eukaryota</taxon>
        <taxon>Fungi</taxon>
        <taxon>Dikarya</taxon>
        <taxon>Ascomycota</taxon>
        <taxon>Pezizomycotina</taxon>
        <taxon>Eurotiomycetes</taxon>
        <taxon>Eurotiomycetidae</taxon>
        <taxon>Eurotiales</taxon>
        <taxon>Aspergillaceae</taxon>
        <taxon>Aspergillus</taxon>
        <taxon>Aspergillus subgen. Circumdati</taxon>
    </lineage>
</organism>
<reference evidence="1 2" key="1">
    <citation type="journal article" date="2023" name="ACS Omega">
        <title>Identification of the Neoaspergillic Acid Biosynthesis Gene Cluster by Establishing an In Vitro CRISPR-Ribonucleoprotein Genetic System in Aspergillus melleus.</title>
        <authorList>
            <person name="Yuan B."/>
            <person name="Grau M.F."/>
            <person name="Murata R.M."/>
            <person name="Torok T."/>
            <person name="Venkateswaran K."/>
            <person name="Stajich J.E."/>
            <person name="Wang C.C.C."/>
        </authorList>
    </citation>
    <scope>NUCLEOTIDE SEQUENCE [LARGE SCALE GENOMIC DNA]</scope>
    <source>
        <strain evidence="1 2">IMV 1140</strain>
    </source>
</reference>
<accession>A0ACC3AYC2</accession>
<proteinExistence type="predicted"/>
<comment type="caution">
    <text evidence="1">The sequence shown here is derived from an EMBL/GenBank/DDBJ whole genome shotgun (WGS) entry which is preliminary data.</text>
</comment>
<evidence type="ECO:0000313" key="2">
    <source>
        <dbReference type="Proteomes" id="UP001177260"/>
    </source>
</evidence>
<dbReference type="Proteomes" id="UP001177260">
    <property type="component" value="Unassembled WGS sequence"/>
</dbReference>
<sequence>MSTTTITSTQQDHARVLSVSRSSSHTISKSPAPSITLVTGLGVQGDCHSGRNVQHQSLRQANPGAINLRQVHLVSTESLRQVSAKLTSAKPLLAGEIGENVTTEGIDLPSLPRGTELHFVDDQESGDRAIVVLTGLRNPGPGIDKCRPGLKDLFTVPYESHMVARHLAGVMATVKQGGVIRPGMAIKIIRPAQAGPLPVI</sequence>
<protein>
    <submittedName>
        <fullName evidence="1">Uncharacterized protein</fullName>
    </submittedName>
</protein>